<dbReference type="InterPro" id="IPR002291">
    <property type="entry name" value="Phosph_kin_gamma"/>
</dbReference>
<dbReference type="Pfam" id="PF00069">
    <property type="entry name" value="Pkinase"/>
    <property type="match status" value="1"/>
</dbReference>
<evidence type="ECO:0000256" key="2">
    <source>
        <dbReference type="ARBA" id="ARBA00012432"/>
    </source>
</evidence>
<comment type="catalytic activity">
    <reaction evidence="1">
        <text>2 ATP + phosphorylase b = 2 ADP + phosphorylase a.</text>
        <dbReference type="EC" id="2.7.11.19"/>
    </reaction>
</comment>
<dbReference type="GO" id="GO:0005964">
    <property type="term" value="C:phosphorylase kinase complex"/>
    <property type="evidence" value="ECO:0007669"/>
    <property type="project" value="InterPro"/>
</dbReference>
<dbReference type="AlphaFoldDB" id="L7M8X1"/>
<evidence type="ECO:0000256" key="10">
    <source>
        <dbReference type="ARBA" id="ARBA00023277"/>
    </source>
</evidence>
<evidence type="ECO:0000256" key="12">
    <source>
        <dbReference type="PROSITE-ProRule" id="PRU10141"/>
    </source>
</evidence>
<keyword evidence="7 15" id="KW-0418">Kinase</keyword>
<dbReference type="FunFam" id="1.10.510.10:FF:000149">
    <property type="entry name" value="phosphorylase b kinase gamma catalytic chain, liver/testis isoform"/>
    <property type="match status" value="1"/>
</dbReference>
<reference evidence="15" key="2">
    <citation type="journal article" date="2015" name="J. Proteomics">
        <title>Sexual differences in the sialomes of the zebra tick, Rhipicephalus pulchellus.</title>
        <authorList>
            <person name="Tan A.W."/>
            <person name="Francischetti I.M."/>
            <person name="Slovak M."/>
            <person name="Kini R.M."/>
            <person name="Ribeiro J.M."/>
        </authorList>
    </citation>
    <scope>NUCLEOTIDE SEQUENCE</scope>
    <source>
        <tissue evidence="15">Salivary gland</tissue>
    </source>
</reference>
<dbReference type="InterPro" id="IPR008271">
    <property type="entry name" value="Ser/Thr_kinase_AS"/>
</dbReference>
<dbReference type="PROSITE" id="PS00107">
    <property type="entry name" value="PROTEIN_KINASE_ATP"/>
    <property type="match status" value="1"/>
</dbReference>
<dbReference type="PROSITE" id="PS50011">
    <property type="entry name" value="PROTEIN_KINASE_DOM"/>
    <property type="match status" value="1"/>
</dbReference>
<keyword evidence="10" id="KW-0119">Carbohydrate metabolism</keyword>
<dbReference type="PANTHER" id="PTHR24347">
    <property type="entry name" value="SERINE/THREONINE-PROTEIN KINASE"/>
    <property type="match status" value="1"/>
</dbReference>
<evidence type="ECO:0000256" key="1">
    <source>
        <dbReference type="ARBA" id="ARBA00001674"/>
    </source>
</evidence>
<name>L7M8X1_RHIPC</name>
<dbReference type="GO" id="GO:0005516">
    <property type="term" value="F:calmodulin binding"/>
    <property type="evidence" value="ECO:0007669"/>
    <property type="project" value="UniProtKB-KW"/>
</dbReference>
<sequence>MVAPTLQERQEDDLPDKDVAKEFYAKYEPKEILGRGISSTVRRCINKETGEEFAAKIIDISSDTDGSGPTSLYQATKREIEVLKRVAGHPYIIELHDVFESTTFIFLVLELCRHGELFDYLTSVVALSEKKTKSIMKQLFEAVEFIHSKGIVHRDLKPENILLDDDLNVKVTDFGFATQLAEGETLTELCGTPGYLAPELLKASMYESSEGYDKQVDIWACGVIMYTLLVGFPPFWHRKQMVMLRNIMEGKYEFCSPEWDDITEAPKDLISKLLVVDPKKRLTAAQSLDHCFFKAVKRASVFVTEDVAIQKRAFNARKTFQFGILCVRALVRIRRLRYTPEPLSLNIARTNPYRIKTLRKVIDGCAFRVYCHWVKKGEMQNRAALFENHPKIELRQMYEETQVAA</sequence>
<dbReference type="InterPro" id="IPR000719">
    <property type="entry name" value="Prot_kinase_dom"/>
</dbReference>
<dbReference type="EMBL" id="GACK01004712">
    <property type="protein sequence ID" value="JAA60322.1"/>
    <property type="molecule type" value="mRNA"/>
</dbReference>
<feature type="domain" description="Protein kinase" evidence="14">
    <location>
        <begin position="27"/>
        <end position="293"/>
    </location>
</feature>
<evidence type="ECO:0000256" key="3">
    <source>
        <dbReference type="ARBA" id="ARBA00022527"/>
    </source>
</evidence>
<evidence type="ECO:0000256" key="6">
    <source>
        <dbReference type="ARBA" id="ARBA00022741"/>
    </source>
</evidence>
<dbReference type="PROSITE" id="PS00108">
    <property type="entry name" value="PROTEIN_KINASE_ST"/>
    <property type="match status" value="1"/>
</dbReference>
<evidence type="ECO:0000256" key="5">
    <source>
        <dbReference type="ARBA" id="ARBA00022679"/>
    </source>
</evidence>
<evidence type="ECO:0000256" key="9">
    <source>
        <dbReference type="ARBA" id="ARBA00022860"/>
    </source>
</evidence>
<keyword evidence="6 12" id="KW-0547">Nucleotide-binding</keyword>
<dbReference type="EC" id="2.7.11.19" evidence="2"/>
<dbReference type="SMART" id="SM00220">
    <property type="entry name" value="S_TKc"/>
    <property type="match status" value="1"/>
</dbReference>
<keyword evidence="8 12" id="KW-0067">ATP-binding</keyword>
<evidence type="ECO:0000256" key="11">
    <source>
        <dbReference type="ARBA" id="ARBA00025890"/>
    </source>
</evidence>
<evidence type="ECO:0000313" key="15">
    <source>
        <dbReference type="EMBL" id="JAA60322.1"/>
    </source>
</evidence>
<dbReference type="CDD" id="cd14093">
    <property type="entry name" value="STKc_PhKG"/>
    <property type="match status" value="1"/>
</dbReference>
<feature type="binding site" evidence="12">
    <location>
        <position position="56"/>
    </location>
    <ligand>
        <name>ATP</name>
        <dbReference type="ChEBI" id="CHEBI:30616"/>
    </ligand>
</feature>
<dbReference type="InterPro" id="IPR017441">
    <property type="entry name" value="Protein_kinase_ATP_BS"/>
</dbReference>
<dbReference type="GO" id="GO:0005977">
    <property type="term" value="P:glycogen metabolic process"/>
    <property type="evidence" value="ECO:0007669"/>
    <property type="project" value="UniProtKB-KW"/>
</dbReference>
<evidence type="ECO:0000256" key="13">
    <source>
        <dbReference type="RuleBase" id="RU000304"/>
    </source>
</evidence>
<dbReference type="Gene3D" id="3.30.200.20">
    <property type="entry name" value="Phosphorylase Kinase, domain 1"/>
    <property type="match status" value="1"/>
</dbReference>
<organism evidence="15">
    <name type="scientific">Rhipicephalus pulchellus</name>
    <name type="common">Yellow backed tick</name>
    <name type="synonym">Dermacentor pulchellus</name>
    <dbReference type="NCBI Taxonomy" id="72859"/>
    <lineage>
        <taxon>Eukaryota</taxon>
        <taxon>Metazoa</taxon>
        <taxon>Ecdysozoa</taxon>
        <taxon>Arthropoda</taxon>
        <taxon>Chelicerata</taxon>
        <taxon>Arachnida</taxon>
        <taxon>Acari</taxon>
        <taxon>Parasitiformes</taxon>
        <taxon>Ixodida</taxon>
        <taxon>Ixodoidea</taxon>
        <taxon>Ixodidae</taxon>
        <taxon>Rhipicephalinae</taxon>
        <taxon>Rhipicephalus</taxon>
        <taxon>Rhipicephalus</taxon>
    </lineage>
</organism>
<dbReference type="InterPro" id="IPR011009">
    <property type="entry name" value="Kinase-like_dom_sf"/>
</dbReference>
<reference evidence="15" key="1">
    <citation type="submission" date="2012-11" db="EMBL/GenBank/DDBJ databases">
        <authorList>
            <person name="Lucero-Rivera Y.E."/>
            <person name="Tovar-Ramirez D."/>
        </authorList>
    </citation>
    <scope>NUCLEOTIDE SEQUENCE</scope>
    <source>
        <tissue evidence="15">Salivary gland</tissue>
    </source>
</reference>
<evidence type="ECO:0000256" key="7">
    <source>
        <dbReference type="ARBA" id="ARBA00022777"/>
    </source>
</evidence>
<dbReference type="Gene3D" id="1.10.510.10">
    <property type="entry name" value="Transferase(Phosphotransferase) domain 1"/>
    <property type="match status" value="1"/>
</dbReference>
<keyword evidence="5" id="KW-0808">Transferase</keyword>
<keyword evidence="9" id="KW-0112">Calmodulin-binding</keyword>
<evidence type="ECO:0000256" key="8">
    <source>
        <dbReference type="ARBA" id="ARBA00022840"/>
    </source>
</evidence>
<dbReference type="GO" id="GO:0005524">
    <property type="term" value="F:ATP binding"/>
    <property type="evidence" value="ECO:0007669"/>
    <property type="project" value="UniProtKB-UniRule"/>
</dbReference>
<dbReference type="GO" id="GO:0004689">
    <property type="term" value="F:phosphorylase kinase activity"/>
    <property type="evidence" value="ECO:0007669"/>
    <property type="project" value="UniProtKB-EC"/>
</dbReference>
<accession>L7M8X1</accession>
<protein>
    <recommendedName>
        <fullName evidence="2">phosphorylase kinase</fullName>
        <ecNumber evidence="2">2.7.11.19</ecNumber>
    </recommendedName>
</protein>
<dbReference type="PRINTS" id="PR01049">
    <property type="entry name" value="PHOSPHBKNASE"/>
</dbReference>
<comment type="similarity">
    <text evidence="13">Belongs to the protein kinase superfamily.</text>
</comment>
<dbReference type="FunFam" id="3.30.200.20:FF:000138">
    <property type="entry name" value="Phosphorylase b kinase gamma catalytic chain, liver/testis"/>
    <property type="match status" value="1"/>
</dbReference>
<evidence type="ECO:0000256" key="4">
    <source>
        <dbReference type="ARBA" id="ARBA00022600"/>
    </source>
</evidence>
<comment type="subunit">
    <text evidence="11">Hexadecamer of 4 heterotetramers, each composed of alpha, beta, gamma, and delta subunits. Alpha (PHKA1 or PHKA2) and beta (PHKB) are regulatory subunits, gamma (PHKG1 or PHKG2) is the catalytic subunit, and delta is calmodulin.</text>
</comment>
<proteinExistence type="evidence at transcript level"/>
<dbReference type="SUPFAM" id="SSF56112">
    <property type="entry name" value="Protein kinase-like (PK-like)"/>
    <property type="match status" value="1"/>
</dbReference>
<keyword evidence="4" id="KW-0321">Glycogen metabolism</keyword>
<keyword evidence="3 13" id="KW-0723">Serine/threonine-protein kinase</keyword>
<evidence type="ECO:0000259" key="14">
    <source>
        <dbReference type="PROSITE" id="PS50011"/>
    </source>
</evidence>